<dbReference type="InterPro" id="IPR016024">
    <property type="entry name" value="ARM-type_fold"/>
</dbReference>
<dbReference type="OrthoDB" id="431626at2759"/>
<dbReference type="GO" id="GO:0005635">
    <property type="term" value="C:nuclear envelope"/>
    <property type="evidence" value="ECO:0007669"/>
    <property type="project" value="TreeGrafter"/>
</dbReference>
<evidence type="ECO:0000256" key="3">
    <source>
        <dbReference type="ARBA" id="ARBA00022448"/>
    </source>
</evidence>
<keyword evidence="8" id="KW-1185">Reference proteome</keyword>
<evidence type="ECO:0000256" key="2">
    <source>
        <dbReference type="ARBA" id="ARBA00007991"/>
    </source>
</evidence>
<dbReference type="Pfam" id="PF25758">
    <property type="entry name" value="TPR_IPO11"/>
    <property type="match status" value="1"/>
</dbReference>
<dbReference type="PANTHER" id="PTHR10997">
    <property type="entry name" value="IMPORTIN-7, 8, 11"/>
    <property type="match status" value="1"/>
</dbReference>
<evidence type="ECO:0000256" key="1">
    <source>
        <dbReference type="ARBA" id="ARBA00004123"/>
    </source>
</evidence>
<evidence type="ECO:0000256" key="4">
    <source>
        <dbReference type="ARBA" id="ARBA00023242"/>
    </source>
</evidence>
<reference evidence="7" key="1">
    <citation type="submission" date="2020-11" db="EMBL/GenBank/DDBJ databases">
        <authorList>
            <person name="Tran Van P."/>
        </authorList>
    </citation>
    <scope>NUCLEOTIDE SEQUENCE</scope>
</reference>
<dbReference type="PANTHER" id="PTHR10997:SF9">
    <property type="entry name" value="IMPORTIN-9"/>
    <property type="match status" value="1"/>
</dbReference>
<organism evidence="7">
    <name type="scientific">Medioppia subpectinata</name>
    <dbReference type="NCBI Taxonomy" id="1979941"/>
    <lineage>
        <taxon>Eukaryota</taxon>
        <taxon>Metazoa</taxon>
        <taxon>Ecdysozoa</taxon>
        <taxon>Arthropoda</taxon>
        <taxon>Chelicerata</taxon>
        <taxon>Arachnida</taxon>
        <taxon>Acari</taxon>
        <taxon>Acariformes</taxon>
        <taxon>Sarcoptiformes</taxon>
        <taxon>Oribatida</taxon>
        <taxon>Brachypylina</taxon>
        <taxon>Oppioidea</taxon>
        <taxon>Oppiidae</taxon>
        <taxon>Medioppia</taxon>
    </lineage>
</organism>
<dbReference type="PROSITE" id="PS50166">
    <property type="entry name" value="IMPORTIN_B_NT"/>
    <property type="match status" value="1"/>
</dbReference>
<feature type="compositionally biased region" description="Acidic residues" evidence="5">
    <location>
        <begin position="958"/>
        <end position="971"/>
    </location>
</feature>
<dbReference type="InterPro" id="IPR011989">
    <property type="entry name" value="ARM-like"/>
</dbReference>
<dbReference type="InterPro" id="IPR001494">
    <property type="entry name" value="Importin-beta_N"/>
</dbReference>
<name>A0A7R9L5T1_9ACAR</name>
<keyword evidence="3" id="KW-0813">Transport</keyword>
<dbReference type="GO" id="GO:0031267">
    <property type="term" value="F:small GTPase binding"/>
    <property type="evidence" value="ECO:0007669"/>
    <property type="project" value="InterPro"/>
</dbReference>
<dbReference type="Proteomes" id="UP000759131">
    <property type="component" value="Unassembled WGS sequence"/>
</dbReference>
<dbReference type="SMART" id="SM00913">
    <property type="entry name" value="IBN_N"/>
    <property type="match status" value="1"/>
</dbReference>
<protein>
    <recommendedName>
        <fullName evidence="6">Importin N-terminal domain-containing protein</fullName>
    </recommendedName>
</protein>
<dbReference type="AlphaFoldDB" id="A0A7R9L5T1"/>
<comment type="similarity">
    <text evidence="2">Belongs to the importin beta family.</text>
</comment>
<evidence type="ECO:0000259" key="6">
    <source>
        <dbReference type="PROSITE" id="PS50166"/>
    </source>
</evidence>
<proteinExistence type="inferred from homology"/>
<dbReference type="Pfam" id="PF03810">
    <property type="entry name" value="IBN_N"/>
    <property type="match status" value="1"/>
</dbReference>
<keyword evidence="4" id="KW-0539">Nucleus</keyword>
<dbReference type="EMBL" id="OC871515">
    <property type="protein sequence ID" value="CAD7635470.1"/>
    <property type="molecule type" value="Genomic_DNA"/>
</dbReference>
<evidence type="ECO:0000313" key="8">
    <source>
        <dbReference type="Proteomes" id="UP000759131"/>
    </source>
</evidence>
<feature type="domain" description="Importin N-terminal" evidence="6">
    <location>
        <begin position="28"/>
        <end position="104"/>
    </location>
</feature>
<dbReference type="GO" id="GO:0005829">
    <property type="term" value="C:cytosol"/>
    <property type="evidence" value="ECO:0007669"/>
    <property type="project" value="TreeGrafter"/>
</dbReference>
<gene>
    <name evidence="7" type="ORF">OSB1V03_LOCUS15861</name>
</gene>
<feature type="region of interest" description="Disordered" evidence="5">
    <location>
        <begin position="952"/>
        <end position="977"/>
    </location>
</feature>
<sequence>MSNTTLKEVLYENLLAITSADKDIRTNGEQQLKLLETSDEFGLHLIEIALSESISLPVRQLSTVLLRQYIDSHWSVNSTKHIPPVVPNHIKAIIRDLLLKSLNSTLSQMSDDKKLRSSLAYAVSTIAHYDWPEEWPQLGDVLIAYLSSGDRIAVYSAMKVFVELSHEVVDFQIPSIAPLLLPKMYEIFVSSKEFSLRTRGRAVQIFTTIAETIAQMNDLDKNAIRLYLEPVLPKFTEALVSALVLPEGSPEVDLGVKKDIINSLSILLRNCRKQMQKWMPQILEPVWHSLTTAANIYVKTIANVNSYDYDSEHEAFAQVVESDGEVLGFESLVFAIFDFVSVVIESPKFRKLVKPVMTELLYYVIVYMQITDEQSTTWIDNPDQFVEDEDDDSYSYSIRISALDLILSIAQEFNDSLSSKKLEEFKLSFVNAIKRHYNESTELSKQQTPYASNWWKIQESCLLALGSIAPTIIETIQSDSQLSYEFKVILDGVFRNPTNVSPFLTGRSLWTASRFAEIMNGESLDSFLQSTTSGLMAESPVIRIAAAKATFVFCDHIKSSNKTALIKPYLGPMFDGLLSIGIRYSTEVLSVVMETLCILISIDKEFTASIENKISPLAIATFLKCSSDTLLIGCAQDVLAELCKNDKCILPLQQRLVPTLVSILQPSQMVESVMALQPTSLDILATIVRNSPLPLSDALMGRAFPAAIACVLNNADDTATLQNGGECIRAYVVKSVEQVFAVKIESSNQNGISLVLQVCHHLLDPRKNESCSTFVGRLITILITRANQYIGRENSHLLLRAVLVKLSISEMLSVVQSLILVFAHLIYYDLPAILDFLSSLPAPTGAQSALEFVLINWLNRQHLFFGCYENKVSILALCKLLQHSILHQTQDSNLNLNHITVPGDVITNGENSPGIKTRSKSAANPVQWSTVPCSVKILKLLLAELKNIEESKEIQTESGDEDDEDDDDDELSGSFTDSFKTGEATAKLNSTDIGIIDEGWAEGDGDINEDDVLNEEIGKLNLEEYLNGVLREFKSLPFLNDFAAHLTDNEKIILTKI</sequence>
<evidence type="ECO:0000256" key="5">
    <source>
        <dbReference type="SAM" id="MobiDB-lite"/>
    </source>
</evidence>
<dbReference type="GO" id="GO:0006606">
    <property type="term" value="P:protein import into nucleus"/>
    <property type="evidence" value="ECO:0007669"/>
    <property type="project" value="TreeGrafter"/>
</dbReference>
<dbReference type="Gene3D" id="1.25.10.10">
    <property type="entry name" value="Leucine-rich Repeat Variant"/>
    <property type="match status" value="1"/>
</dbReference>
<dbReference type="SUPFAM" id="SSF48371">
    <property type="entry name" value="ARM repeat"/>
    <property type="match status" value="1"/>
</dbReference>
<evidence type="ECO:0000313" key="7">
    <source>
        <dbReference type="EMBL" id="CAD7635470.1"/>
    </source>
</evidence>
<accession>A0A7R9L5T1</accession>
<dbReference type="EMBL" id="CAJPIZ010016940">
    <property type="protein sequence ID" value="CAG2115900.1"/>
    <property type="molecule type" value="Genomic_DNA"/>
</dbReference>
<comment type="subcellular location">
    <subcellularLocation>
        <location evidence="1">Nucleus</location>
    </subcellularLocation>
</comment>
<dbReference type="InterPro" id="IPR058669">
    <property type="entry name" value="TPR_IPO7/11-like"/>
</dbReference>